<evidence type="ECO:0000256" key="7">
    <source>
        <dbReference type="HAMAP-Rule" id="MF_00966"/>
    </source>
</evidence>
<evidence type="ECO:0000256" key="1">
    <source>
        <dbReference type="ARBA" id="ARBA00004937"/>
    </source>
</evidence>
<evidence type="ECO:0000259" key="8">
    <source>
        <dbReference type="Pfam" id="PF00479"/>
    </source>
</evidence>
<dbReference type="NCBIfam" id="TIGR00871">
    <property type="entry name" value="zwf"/>
    <property type="match status" value="1"/>
</dbReference>
<feature type="binding site" evidence="7">
    <location>
        <position position="258"/>
    </location>
    <ligand>
        <name>substrate</name>
    </ligand>
</feature>
<feature type="binding site" evidence="7">
    <location>
        <position position="57"/>
    </location>
    <ligand>
        <name>NADP(+)</name>
        <dbReference type="ChEBI" id="CHEBI:58349"/>
    </ligand>
</feature>
<accession>I0IMP8</accession>
<evidence type="ECO:0000256" key="5">
    <source>
        <dbReference type="ARBA" id="ARBA00023002"/>
    </source>
</evidence>
<dbReference type="UniPathway" id="UPA00115">
    <property type="reaction ID" value="UER00408"/>
</dbReference>
<feature type="domain" description="Glucose-6-phosphate dehydrogenase NAD-binding" evidence="8">
    <location>
        <begin position="20"/>
        <end position="210"/>
    </location>
</feature>
<dbReference type="GO" id="GO:0004345">
    <property type="term" value="F:glucose-6-phosphate dehydrogenase activity"/>
    <property type="evidence" value="ECO:0007669"/>
    <property type="project" value="UniProtKB-UniRule"/>
</dbReference>
<dbReference type="PANTHER" id="PTHR23429">
    <property type="entry name" value="GLUCOSE-6-PHOSPHATE 1-DEHYDROGENASE G6PD"/>
    <property type="match status" value="1"/>
</dbReference>
<keyword evidence="11" id="KW-1185">Reference proteome</keyword>
<dbReference type="GO" id="GO:0006006">
    <property type="term" value="P:glucose metabolic process"/>
    <property type="evidence" value="ECO:0007669"/>
    <property type="project" value="UniProtKB-KW"/>
</dbReference>
<feature type="binding site" evidence="7">
    <location>
        <position position="363"/>
    </location>
    <ligand>
        <name>substrate</name>
    </ligand>
</feature>
<organism evidence="10 11">
    <name type="scientific">Leptospirillum ferrooxidans (strain C2-3)</name>
    <dbReference type="NCBI Taxonomy" id="1162668"/>
    <lineage>
        <taxon>Bacteria</taxon>
        <taxon>Pseudomonadati</taxon>
        <taxon>Nitrospirota</taxon>
        <taxon>Nitrospiria</taxon>
        <taxon>Nitrospirales</taxon>
        <taxon>Nitrospiraceae</taxon>
        <taxon>Leptospirillum</taxon>
    </lineage>
</organism>
<dbReference type="HAMAP" id="MF_00966">
    <property type="entry name" value="G6PD"/>
    <property type="match status" value="1"/>
</dbReference>
<dbReference type="PRINTS" id="PR00079">
    <property type="entry name" value="G6PDHDRGNASE"/>
</dbReference>
<dbReference type="InterPro" id="IPR019796">
    <property type="entry name" value="G6P_DH_AS"/>
</dbReference>
<keyword evidence="5 7" id="KW-0560">Oxidoreductase</keyword>
<evidence type="ECO:0000256" key="4">
    <source>
        <dbReference type="ARBA" id="ARBA00022857"/>
    </source>
</evidence>
<dbReference type="KEGG" id="lfc:LFE_0837"/>
<dbReference type="eggNOG" id="COG0364">
    <property type="taxonomic scope" value="Bacteria"/>
</dbReference>
<comment type="caution">
    <text evidence="7">Lacks conserved residue(s) required for the propagation of feature annotation.</text>
</comment>
<gene>
    <name evidence="7" type="primary">zwf</name>
    <name evidence="10" type="ordered locus">LFE_0837</name>
</gene>
<dbReference type="InterPro" id="IPR022674">
    <property type="entry name" value="G6P_DH_NAD-bd"/>
</dbReference>
<keyword evidence="6 7" id="KW-0119">Carbohydrate metabolism</keyword>
<feature type="binding site" evidence="7">
    <location>
        <position position="205"/>
    </location>
    <ligand>
        <name>substrate</name>
    </ligand>
</feature>
<proteinExistence type="inferred from homology"/>
<feature type="binding site" evidence="7">
    <location>
        <position position="239"/>
    </location>
    <ligand>
        <name>substrate</name>
    </ligand>
</feature>
<name>I0IMP8_LEPFC</name>
<dbReference type="Gene3D" id="3.40.50.720">
    <property type="entry name" value="NAD(P)-binding Rossmann-like Domain"/>
    <property type="match status" value="1"/>
</dbReference>
<dbReference type="GO" id="GO:0005829">
    <property type="term" value="C:cytosol"/>
    <property type="evidence" value="ECO:0007669"/>
    <property type="project" value="TreeGrafter"/>
</dbReference>
<dbReference type="STRING" id="1162668.LFE_0837"/>
<evidence type="ECO:0000256" key="2">
    <source>
        <dbReference type="ARBA" id="ARBA00009975"/>
    </source>
</evidence>
<dbReference type="Gene3D" id="3.30.360.10">
    <property type="entry name" value="Dihydrodipicolinate Reductase, domain 2"/>
    <property type="match status" value="1"/>
</dbReference>
<keyword evidence="4 7" id="KW-0521">NADP</keyword>
<dbReference type="EMBL" id="AP012342">
    <property type="protein sequence ID" value="BAM06547.1"/>
    <property type="molecule type" value="Genomic_DNA"/>
</dbReference>
<dbReference type="Proteomes" id="UP000007382">
    <property type="component" value="Chromosome"/>
</dbReference>
<dbReference type="GO" id="GO:0009051">
    <property type="term" value="P:pentose-phosphate shunt, oxidative branch"/>
    <property type="evidence" value="ECO:0007669"/>
    <property type="project" value="TreeGrafter"/>
</dbReference>
<dbReference type="GO" id="GO:0050661">
    <property type="term" value="F:NADP binding"/>
    <property type="evidence" value="ECO:0007669"/>
    <property type="project" value="UniProtKB-UniRule"/>
</dbReference>
<dbReference type="RefSeq" id="WP_014449038.1">
    <property type="nucleotide sequence ID" value="NC_017094.1"/>
</dbReference>
<dbReference type="InterPro" id="IPR036291">
    <property type="entry name" value="NAD(P)-bd_dom_sf"/>
</dbReference>
<comment type="catalytic activity">
    <reaction evidence="7">
        <text>D-glucose 6-phosphate + NADP(+) = 6-phospho-D-glucono-1,5-lactone + NADPH + H(+)</text>
        <dbReference type="Rhea" id="RHEA:15841"/>
        <dbReference type="ChEBI" id="CHEBI:15378"/>
        <dbReference type="ChEBI" id="CHEBI:57783"/>
        <dbReference type="ChEBI" id="CHEBI:57955"/>
        <dbReference type="ChEBI" id="CHEBI:58349"/>
        <dbReference type="ChEBI" id="CHEBI:61548"/>
        <dbReference type="EC" id="1.1.1.49"/>
    </reaction>
</comment>
<evidence type="ECO:0000259" key="9">
    <source>
        <dbReference type="Pfam" id="PF02781"/>
    </source>
</evidence>
<evidence type="ECO:0000313" key="10">
    <source>
        <dbReference type="EMBL" id="BAM06547.1"/>
    </source>
</evidence>
<reference evidence="11" key="2">
    <citation type="submission" date="2012-03" db="EMBL/GenBank/DDBJ databases">
        <title>The complete genome sequence of the pioneer microbe on fresh volcanic deposit, Leptospirillum ferrooxidans strain C2-3.</title>
        <authorList>
            <person name="Fujimura R."/>
            <person name="Sato Y."/>
            <person name="Nishizawa T."/>
            <person name="Nanba K."/>
            <person name="Oshima K."/>
            <person name="Hattori M."/>
            <person name="Kamijo T."/>
            <person name="Ohta H."/>
        </authorList>
    </citation>
    <scope>NUCLEOTIDE SEQUENCE [LARGE SCALE GENOMIC DNA]</scope>
    <source>
        <strain evidence="11">C2-3</strain>
    </source>
</reference>
<dbReference type="InterPro" id="IPR001282">
    <property type="entry name" value="G6P_DH"/>
</dbReference>
<dbReference type="HOGENOM" id="CLU_013524_5_0_0"/>
<keyword evidence="3 7" id="KW-0313">Glucose metabolism</keyword>
<comment type="function">
    <text evidence="7">Catalyzes the oxidation of glucose 6-phosphate to 6-phosphogluconolactone.</text>
</comment>
<evidence type="ECO:0000256" key="6">
    <source>
        <dbReference type="ARBA" id="ARBA00023277"/>
    </source>
</evidence>
<dbReference type="PANTHER" id="PTHR23429:SF0">
    <property type="entry name" value="GLUCOSE-6-PHOSPHATE 1-DEHYDROGENASE"/>
    <property type="match status" value="1"/>
</dbReference>
<feature type="binding site" evidence="7">
    <location>
        <position position="368"/>
    </location>
    <ligand>
        <name>substrate</name>
    </ligand>
</feature>
<dbReference type="PIRSF" id="PIRSF000110">
    <property type="entry name" value="G6PD"/>
    <property type="match status" value="1"/>
</dbReference>
<dbReference type="InterPro" id="IPR022675">
    <property type="entry name" value="G6P_DH_C"/>
</dbReference>
<protein>
    <recommendedName>
        <fullName evidence="7">Glucose-6-phosphate 1-dehydrogenase</fullName>
        <shortName evidence="7">G6PD</shortName>
        <ecNumber evidence="7">1.1.1.49</ecNumber>
    </recommendedName>
</protein>
<feature type="binding site" evidence="7">
    <location>
        <position position="201"/>
    </location>
    <ligand>
        <name>substrate</name>
    </ligand>
</feature>
<dbReference type="SUPFAM" id="SSF55347">
    <property type="entry name" value="Glyceraldehyde-3-phosphate dehydrogenase-like, C-terminal domain"/>
    <property type="match status" value="1"/>
</dbReference>
<dbReference type="PROSITE" id="PS00069">
    <property type="entry name" value="G6P_DEHYDROGENASE"/>
    <property type="match status" value="1"/>
</dbReference>
<evidence type="ECO:0000313" key="11">
    <source>
        <dbReference type="Proteomes" id="UP000007382"/>
    </source>
</evidence>
<dbReference type="SUPFAM" id="SSF51735">
    <property type="entry name" value="NAD(P)-binding Rossmann-fold domains"/>
    <property type="match status" value="1"/>
</dbReference>
<feature type="domain" description="Glucose-6-phosphate dehydrogenase C-terminal" evidence="9">
    <location>
        <begin position="212"/>
        <end position="498"/>
    </location>
</feature>
<sequence>MIRIEPNMAAHHEPPPLIFVIFGASGDLTHRKLLPALYELHRKGDIHPKTRIIGVARKDKSSQGFRKEAVDGIRSFSRHLPEDPKDDPEDLKAFLERIHYFPLSFERSDDFDRLAEYLLDPEILKVVNGNILFYLATPPAFFIPIVEQIGRIRPRLDSSGRNGFTRLVIEKPFGHDLPSAKALNKSVLSVFREEEVHRIDHYLGKETVQNILILRLANPVFGALWSRDVISCVEIRVFETIGIEGRGAYFEKAGILRDMVQNHLFQLLTLTAMEPPVSFDADSIRDEKVKVLRALVPWKGGAPSESILFGQYAEGGVLDEPVMAYRQEKGVEAGSVVETYAAMKVEIQNMRWAGVPFHLVAGKRMSRKATEIVLHYRKPPVALFRLAGCHDDTENVLTLSIQPNEGISLRFGIKRPGSPLRIDQADLTFAYNQIYPDDPPEAYSRLIYDVMIGDATLFARNDEVEKAWAFMEAFLSLNRDPKLYPAGADGPQEVVDFFSIDLS</sequence>
<feature type="active site" description="Proton acceptor" evidence="7">
    <location>
        <position position="263"/>
    </location>
</feature>
<dbReference type="PATRIC" id="fig|1162668.3.peg.980"/>
<reference evidence="10 11" key="1">
    <citation type="journal article" date="2012" name="J. Bacteriol.">
        <title>Complete Genome Sequence of Leptospirillum ferrooxidans Strain C2-3, Isolated from a Fresh Volcanic Ash Deposit on the Island of Miyake, Japan.</title>
        <authorList>
            <person name="Fujimura R."/>
            <person name="Sato Y."/>
            <person name="Nishizawa T."/>
            <person name="Oshima K."/>
            <person name="Kim S.-W."/>
            <person name="Hattori M."/>
            <person name="Kamijo T."/>
            <person name="Ohta H."/>
        </authorList>
    </citation>
    <scope>NUCLEOTIDE SEQUENCE [LARGE SCALE GENOMIC DNA]</scope>
    <source>
        <strain evidence="10 11">C2-3</strain>
    </source>
</reference>
<dbReference type="Pfam" id="PF02781">
    <property type="entry name" value="G6PD_C"/>
    <property type="match status" value="1"/>
</dbReference>
<evidence type="ECO:0000256" key="3">
    <source>
        <dbReference type="ARBA" id="ARBA00022526"/>
    </source>
</evidence>
<comment type="similarity">
    <text evidence="2 7">Belongs to the glucose-6-phosphate dehydrogenase family.</text>
</comment>
<feature type="binding site" evidence="7">
    <location>
        <position position="171"/>
    </location>
    <ligand>
        <name>NADP(+)</name>
        <dbReference type="ChEBI" id="CHEBI:58349"/>
    </ligand>
</feature>
<dbReference type="EC" id="1.1.1.49" evidence="7"/>
<comment type="pathway">
    <text evidence="1 7">Carbohydrate degradation; pentose phosphate pathway; D-ribulose 5-phosphate from D-glucose 6-phosphate (oxidative stage): step 1/3.</text>
</comment>
<dbReference type="AlphaFoldDB" id="I0IMP8"/>
<dbReference type="Pfam" id="PF00479">
    <property type="entry name" value="G6PD_N"/>
    <property type="match status" value="1"/>
</dbReference>